<dbReference type="InterPro" id="IPR012074">
    <property type="entry name" value="GAF_ANTAR"/>
</dbReference>
<dbReference type="InterPro" id="IPR005561">
    <property type="entry name" value="ANTAR"/>
</dbReference>
<gene>
    <name evidence="6" type="ORF">CLV43_107103</name>
</gene>
<dbReference type="AlphaFoldDB" id="A0A2T0T1H1"/>
<organism evidence="6 7">
    <name type="scientific">Umezawaea tangerina</name>
    <dbReference type="NCBI Taxonomy" id="84725"/>
    <lineage>
        <taxon>Bacteria</taxon>
        <taxon>Bacillati</taxon>
        <taxon>Actinomycetota</taxon>
        <taxon>Actinomycetes</taxon>
        <taxon>Pseudonocardiales</taxon>
        <taxon>Pseudonocardiaceae</taxon>
        <taxon>Umezawaea</taxon>
    </lineage>
</organism>
<dbReference type="Proteomes" id="UP000239494">
    <property type="component" value="Unassembled WGS sequence"/>
</dbReference>
<dbReference type="PROSITE" id="PS50921">
    <property type="entry name" value="ANTAR"/>
    <property type="match status" value="1"/>
</dbReference>
<dbReference type="OrthoDB" id="4629915at2"/>
<dbReference type="PIRSF" id="PIRSF036625">
    <property type="entry name" value="GAF_ANTAR"/>
    <property type="match status" value="1"/>
</dbReference>
<evidence type="ECO:0000256" key="3">
    <source>
        <dbReference type="ARBA" id="ARBA00023015"/>
    </source>
</evidence>
<dbReference type="SMART" id="SM01012">
    <property type="entry name" value="ANTAR"/>
    <property type="match status" value="1"/>
</dbReference>
<accession>A0A2T0T1H1</accession>
<keyword evidence="1" id="KW-0808">Transferase</keyword>
<sequence length="265" mass="28476">MSDELEWEQDKSRFVEETDEVARPASSPLVRQLARLTRSLLDAPSVAHVLDRVVFAALEAIPAASVVSVTLRAPDGTFHTPVQTDPLADEIDRIQYATGEGPCVDMARMPGPGIAESDDLARDPKWPTFGPASAAHGMHSLLSTTLMPDSRPPLLSGALNVYSARTAAFTAADRDTALLLATHGSLALAATRAVTAADLKLEHLRRAVDSRDVIGQAKGILMHRRGITADEAFDTLRSTSQRLNVKLADLATTFAARHEEIDLPS</sequence>
<dbReference type="GO" id="GO:0003723">
    <property type="term" value="F:RNA binding"/>
    <property type="evidence" value="ECO:0007669"/>
    <property type="project" value="InterPro"/>
</dbReference>
<dbReference type="Gene3D" id="3.30.450.40">
    <property type="match status" value="1"/>
</dbReference>
<dbReference type="Gene3D" id="1.10.10.10">
    <property type="entry name" value="Winged helix-like DNA-binding domain superfamily/Winged helix DNA-binding domain"/>
    <property type="match status" value="1"/>
</dbReference>
<comment type="caution">
    <text evidence="6">The sequence shown here is derived from an EMBL/GenBank/DDBJ whole genome shotgun (WGS) entry which is preliminary data.</text>
</comment>
<evidence type="ECO:0000313" key="6">
    <source>
        <dbReference type="EMBL" id="PRY39520.1"/>
    </source>
</evidence>
<dbReference type="InterPro" id="IPR036388">
    <property type="entry name" value="WH-like_DNA-bd_sf"/>
</dbReference>
<reference evidence="6 7" key="1">
    <citation type="submission" date="2018-03" db="EMBL/GenBank/DDBJ databases">
        <title>Genomic Encyclopedia of Archaeal and Bacterial Type Strains, Phase II (KMG-II): from individual species to whole genera.</title>
        <authorList>
            <person name="Goeker M."/>
        </authorList>
    </citation>
    <scope>NUCLEOTIDE SEQUENCE [LARGE SCALE GENOMIC DNA]</scope>
    <source>
        <strain evidence="6 7">DSM 44720</strain>
    </source>
</reference>
<keyword evidence="3" id="KW-0805">Transcription regulation</keyword>
<dbReference type="RefSeq" id="WP_106189467.1">
    <property type="nucleotide sequence ID" value="NZ_PVTF01000007.1"/>
</dbReference>
<dbReference type="Pfam" id="PF03861">
    <property type="entry name" value="ANTAR"/>
    <property type="match status" value="1"/>
</dbReference>
<dbReference type="InterPro" id="IPR003018">
    <property type="entry name" value="GAF"/>
</dbReference>
<name>A0A2T0T1H1_9PSEU</name>
<keyword evidence="7" id="KW-1185">Reference proteome</keyword>
<evidence type="ECO:0000259" key="5">
    <source>
        <dbReference type="PROSITE" id="PS50921"/>
    </source>
</evidence>
<proteinExistence type="predicted"/>
<dbReference type="Pfam" id="PF13185">
    <property type="entry name" value="GAF_2"/>
    <property type="match status" value="1"/>
</dbReference>
<dbReference type="SUPFAM" id="SSF55781">
    <property type="entry name" value="GAF domain-like"/>
    <property type="match status" value="1"/>
</dbReference>
<evidence type="ECO:0000256" key="4">
    <source>
        <dbReference type="ARBA" id="ARBA00023163"/>
    </source>
</evidence>
<dbReference type="GO" id="GO:0016301">
    <property type="term" value="F:kinase activity"/>
    <property type="evidence" value="ECO:0007669"/>
    <property type="project" value="UniProtKB-KW"/>
</dbReference>
<dbReference type="InterPro" id="IPR011006">
    <property type="entry name" value="CheY-like_superfamily"/>
</dbReference>
<protein>
    <submittedName>
        <fullName evidence="6">GAF domain-containing protein</fullName>
    </submittedName>
</protein>
<dbReference type="SUPFAM" id="SSF52172">
    <property type="entry name" value="CheY-like"/>
    <property type="match status" value="1"/>
</dbReference>
<dbReference type="InterPro" id="IPR029016">
    <property type="entry name" value="GAF-like_dom_sf"/>
</dbReference>
<keyword evidence="2" id="KW-0418">Kinase</keyword>
<feature type="domain" description="ANTAR" evidence="5">
    <location>
        <begin position="194"/>
        <end position="255"/>
    </location>
</feature>
<evidence type="ECO:0000256" key="1">
    <source>
        <dbReference type="ARBA" id="ARBA00022679"/>
    </source>
</evidence>
<dbReference type="EMBL" id="PVTF01000007">
    <property type="protein sequence ID" value="PRY39520.1"/>
    <property type="molecule type" value="Genomic_DNA"/>
</dbReference>
<evidence type="ECO:0000256" key="2">
    <source>
        <dbReference type="ARBA" id="ARBA00022777"/>
    </source>
</evidence>
<keyword evidence="4" id="KW-0804">Transcription</keyword>
<evidence type="ECO:0000313" key="7">
    <source>
        <dbReference type="Proteomes" id="UP000239494"/>
    </source>
</evidence>